<evidence type="ECO:0000256" key="3">
    <source>
        <dbReference type="SAM" id="MobiDB-lite"/>
    </source>
</evidence>
<dbReference type="RefSeq" id="XP_013339142.1">
    <property type="nucleotide sequence ID" value="XM_013483688.1"/>
</dbReference>
<dbReference type="CDD" id="cd12148">
    <property type="entry name" value="fungal_TF_MHR"/>
    <property type="match status" value="1"/>
</dbReference>
<evidence type="ECO:0000256" key="1">
    <source>
        <dbReference type="ARBA" id="ARBA00004123"/>
    </source>
</evidence>
<protein>
    <recommendedName>
        <fullName evidence="4">Zn(2)-C6 fungal-type domain-containing protein</fullName>
    </recommendedName>
</protein>
<reference evidence="5 6" key="1">
    <citation type="journal article" date="2014" name="BMC Genomics">
        <title>Genome sequencing of four Aureobasidium pullulans varieties: biotechnological potential, stress tolerance, and description of new species.</title>
        <authorList>
            <person name="Gostin Ar C."/>
            <person name="Ohm R.A."/>
            <person name="Kogej T."/>
            <person name="Sonjak S."/>
            <person name="Turk M."/>
            <person name="Zajc J."/>
            <person name="Zalar P."/>
            <person name="Grube M."/>
            <person name="Sun H."/>
            <person name="Han J."/>
            <person name="Sharma A."/>
            <person name="Chiniquy J."/>
            <person name="Ngan C.Y."/>
            <person name="Lipzen A."/>
            <person name="Barry K."/>
            <person name="Grigoriev I.V."/>
            <person name="Gunde-Cimerman N."/>
        </authorList>
    </citation>
    <scope>NUCLEOTIDE SEQUENCE [LARGE SCALE GENOMIC DNA]</scope>
    <source>
        <strain evidence="5 6">EXF-2481</strain>
    </source>
</reference>
<dbReference type="OrthoDB" id="4898680at2759"/>
<gene>
    <name evidence="5" type="ORF">AUEXF2481DRAFT_44841</name>
</gene>
<dbReference type="GO" id="GO:0000981">
    <property type="term" value="F:DNA-binding transcription factor activity, RNA polymerase II-specific"/>
    <property type="evidence" value="ECO:0007669"/>
    <property type="project" value="InterPro"/>
</dbReference>
<evidence type="ECO:0000259" key="4">
    <source>
        <dbReference type="PROSITE" id="PS50048"/>
    </source>
</evidence>
<evidence type="ECO:0000256" key="2">
    <source>
        <dbReference type="ARBA" id="ARBA00023242"/>
    </source>
</evidence>
<feature type="region of interest" description="Disordered" evidence="3">
    <location>
        <begin position="47"/>
        <end position="71"/>
    </location>
</feature>
<dbReference type="GeneID" id="25367778"/>
<dbReference type="OMA" id="VIIWLAN"/>
<dbReference type="STRING" id="1043005.A0A074Y401"/>
<keyword evidence="6" id="KW-1185">Reference proteome</keyword>
<organism evidence="5 6">
    <name type="scientific">Aureobasidium subglaciale (strain EXF-2481)</name>
    <name type="common">Aureobasidium pullulans var. subglaciale</name>
    <dbReference type="NCBI Taxonomy" id="1043005"/>
    <lineage>
        <taxon>Eukaryota</taxon>
        <taxon>Fungi</taxon>
        <taxon>Dikarya</taxon>
        <taxon>Ascomycota</taxon>
        <taxon>Pezizomycotina</taxon>
        <taxon>Dothideomycetes</taxon>
        <taxon>Dothideomycetidae</taxon>
        <taxon>Dothideales</taxon>
        <taxon>Saccotheciaceae</taxon>
        <taxon>Aureobasidium</taxon>
    </lineage>
</organism>
<dbReference type="EMBL" id="KL584787">
    <property type="protein sequence ID" value="KEQ90644.1"/>
    <property type="molecule type" value="Genomic_DNA"/>
</dbReference>
<dbReference type="InterPro" id="IPR036864">
    <property type="entry name" value="Zn2-C6_fun-type_DNA-bd_sf"/>
</dbReference>
<evidence type="ECO:0000313" key="5">
    <source>
        <dbReference type="EMBL" id="KEQ90644.1"/>
    </source>
</evidence>
<dbReference type="CDD" id="cd00067">
    <property type="entry name" value="GAL4"/>
    <property type="match status" value="1"/>
</dbReference>
<dbReference type="PANTHER" id="PTHR31001">
    <property type="entry name" value="UNCHARACTERIZED TRANSCRIPTIONAL REGULATORY PROTEIN"/>
    <property type="match status" value="1"/>
</dbReference>
<accession>A0A074Y401</accession>
<dbReference type="GO" id="GO:0005634">
    <property type="term" value="C:nucleus"/>
    <property type="evidence" value="ECO:0007669"/>
    <property type="project" value="UniProtKB-SubCell"/>
</dbReference>
<dbReference type="InterPro" id="IPR001138">
    <property type="entry name" value="Zn2Cys6_DnaBD"/>
</dbReference>
<dbReference type="PANTHER" id="PTHR31001:SF82">
    <property type="entry name" value="ZN(II)2CYS6 TRANSCRIPTION FACTOR (EUROFUNG)"/>
    <property type="match status" value="1"/>
</dbReference>
<dbReference type="SMART" id="SM00066">
    <property type="entry name" value="GAL4"/>
    <property type="match status" value="1"/>
</dbReference>
<name>A0A074Y401_AURSE</name>
<feature type="domain" description="Zn(2)-C6 fungal-type" evidence="4">
    <location>
        <begin position="14"/>
        <end position="46"/>
    </location>
</feature>
<dbReference type="GO" id="GO:0008270">
    <property type="term" value="F:zinc ion binding"/>
    <property type="evidence" value="ECO:0007669"/>
    <property type="project" value="InterPro"/>
</dbReference>
<sequence length="738" mass="81828">MSAGANRKNGKQASCEPCRRGKVRCDHRMPICDRCRRRNMGSECWYHPAPLTRPSKRTRTSSPERTETDYAAPAAQTVPVTTSAPLGTLSVHAGAGDSGHGNVLFTTIDQSRRSTPLLPLLSLRRLDNTIPQHVPLTAIYDDRGNETLDGDLRSITRILGHLQHYKTIRTLVTEYYCLDQIAVVPSHLVLPVLADLEHLQEDIMHQQATTDNAVSTVDESATARRVLNTTSSKMALTSSTSLAGFVGFYSGPNLRLESIGLIFTIAARVARLGLAHHGEIDHNFVQAMFQCSAECLRLARELASEMNDVIIWLSYENLRLSTTIQGYAGSNVWRRLGGLSTDIFALELHREAAIAKAPVFLAECRRRVFAAAFHWDKFLAALFDRPPRIPGYYADCAPPSELTDDQLCLTRLGCDPASFAQADGWSGGDSCCSATWIRALYLLSQLRDKALVHHLKPLNDETRPELESVQPVCSGLIGSIICRLTTIRRKLATQCKETWHSLPTRLRYDPTCWKSDLAPISCLRSAEVYLTYLQTQFHIYRLLQKFNGSYSPHLVEACSSIIETTLQIGGLHDKADHHLYSGFRASIVLCYGLPSAITLINALRTARRSMNRAQFADLVRQVSVRRLSVFIAFLEGVYRPENANHALCIKASGLMSDALDEVLEYLLSLAASEPDITGSDLTTYLPNETQMGSSSKYLAAMENADSALDNLFEWSAADLMDMNDWMDGIDWTNASGGI</sequence>
<dbReference type="Pfam" id="PF00172">
    <property type="entry name" value="Zn_clus"/>
    <property type="match status" value="1"/>
</dbReference>
<proteinExistence type="predicted"/>
<dbReference type="PROSITE" id="PS50048">
    <property type="entry name" value="ZN2_CY6_FUNGAL_2"/>
    <property type="match status" value="1"/>
</dbReference>
<keyword evidence="2" id="KW-0539">Nucleus</keyword>
<comment type="subcellular location">
    <subcellularLocation>
        <location evidence="1">Nucleus</location>
    </subcellularLocation>
</comment>
<dbReference type="PROSITE" id="PS00463">
    <property type="entry name" value="ZN2_CY6_FUNGAL_1"/>
    <property type="match status" value="1"/>
</dbReference>
<dbReference type="InterPro" id="IPR050613">
    <property type="entry name" value="Sec_Metabolite_Reg"/>
</dbReference>
<evidence type="ECO:0000313" key="6">
    <source>
        <dbReference type="Proteomes" id="UP000030641"/>
    </source>
</evidence>
<dbReference type="Gene3D" id="4.10.240.10">
    <property type="entry name" value="Zn(2)-C6 fungal-type DNA-binding domain"/>
    <property type="match status" value="1"/>
</dbReference>
<dbReference type="InParanoid" id="A0A074Y401"/>
<dbReference type="HOGENOM" id="CLU_013296_2_0_1"/>
<dbReference type="Proteomes" id="UP000030641">
    <property type="component" value="Unassembled WGS sequence"/>
</dbReference>
<dbReference type="SUPFAM" id="SSF57701">
    <property type="entry name" value="Zn2/Cys6 DNA-binding domain"/>
    <property type="match status" value="1"/>
</dbReference>
<dbReference type="AlphaFoldDB" id="A0A074Y401"/>